<name>A0A5N4C367_CAMDR</name>
<dbReference type="Pfam" id="PF15483">
    <property type="entry name" value="DUF4641"/>
    <property type="match status" value="3"/>
</dbReference>
<keyword evidence="3" id="KW-1185">Reference proteome</keyword>
<dbReference type="EMBL" id="JWIN03000037">
    <property type="protein sequence ID" value="KAB1253296.1"/>
    <property type="molecule type" value="Genomic_DNA"/>
</dbReference>
<dbReference type="PANTHER" id="PTHR31866:SF1">
    <property type="entry name" value="GENE 4779-RELATED"/>
    <property type="match status" value="1"/>
</dbReference>
<sequence length="361" mass="38500">MSSPDKVSVSEAGFGPEGGERDGVRQAGRRAQGRPAPGPNPRAPRIGQGEGRGGFAAPKGFESERVVLEAGGPVLWGREGRPGSSADDKGDARDLADESAAAILQQLTDRDVLGVRRYPSRKATCLSLRDHGCERDRDPGDQLTPLKRGRPGRDMSSPDKVSVSEAGFGPEGGERDGVRQAGRRAQGRPAPGPNPRAPRIGQGEGRGGFAAPKGFESERVVLEAGGPVLWGREGRPGSSADDKGDARDLADESAAAILQQLTDRDVLGVRRYPSRTLLGPVHLTGSLRSWIVCPFPVGDQEPLDQPPRPERQQQAPGAQGCPRCPVLQREIDSLKEQLGMRNQGQRAVSAMENLAYKFQIL</sequence>
<dbReference type="Proteomes" id="UP000299084">
    <property type="component" value="Unassembled WGS sequence"/>
</dbReference>
<feature type="compositionally biased region" description="Basic and acidic residues" evidence="1">
    <location>
        <begin position="232"/>
        <end position="248"/>
    </location>
</feature>
<comment type="caution">
    <text evidence="2">The sequence shown here is derived from an EMBL/GenBank/DDBJ whole genome shotgun (WGS) entry which is preliminary data.</text>
</comment>
<dbReference type="InterPro" id="IPR027822">
    <property type="entry name" value="DUF4641"/>
</dbReference>
<evidence type="ECO:0000256" key="1">
    <source>
        <dbReference type="SAM" id="MobiDB-lite"/>
    </source>
</evidence>
<proteinExistence type="predicted"/>
<protein>
    <submittedName>
        <fullName evidence="2">Uncharacterized protein</fullName>
    </submittedName>
</protein>
<evidence type="ECO:0000313" key="3">
    <source>
        <dbReference type="Proteomes" id="UP000299084"/>
    </source>
</evidence>
<feature type="region of interest" description="Disordered" evidence="1">
    <location>
        <begin position="121"/>
        <end position="248"/>
    </location>
</feature>
<accession>A0A5N4C367</accession>
<gene>
    <name evidence="2" type="ORF">Cadr_000003161</name>
</gene>
<feature type="region of interest" description="Disordered" evidence="1">
    <location>
        <begin position="300"/>
        <end position="323"/>
    </location>
</feature>
<feature type="compositionally biased region" description="Basic and acidic residues" evidence="1">
    <location>
        <begin position="128"/>
        <end position="140"/>
    </location>
</feature>
<feature type="region of interest" description="Disordered" evidence="1">
    <location>
        <begin position="1"/>
        <end position="97"/>
    </location>
</feature>
<evidence type="ECO:0000313" key="2">
    <source>
        <dbReference type="EMBL" id="KAB1253296.1"/>
    </source>
</evidence>
<organism evidence="2 3">
    <name type="scientific">Camelus dromedarius</name>
    <name type="common">Dromedary</name>
    <name type="synonym">Arabian camel</name>
    <dbReference type="NCBI Taxonomy" id="9838"/>
    <lineage>
        <taxon>Eukaryota</taxon>
        <taxon>Metazoa</taxon>
        <taxon>Chordata</taxon>
        <taxon>Craniata</taxon>
        <taxon>Vertebrata</taxon>
        <taxon>Euteleostomi</taxon>
        <taxon>Mammalia</taxon>
        <taxon>Eutheria</taxon>
        <taxon>Laurasiatheria</taxon>
        <taxon>Artiodactyla</taxon>
        <taxon>Tylopoda</taxon>
        <taxon>Camelidae</taxon>
        <taxon>Camelus</taxon>
    </lineage>
</organism>
<dbReference type="PANTHER" id="PTHR31866">
    <property type="entry name" value="GENE 4779-RELATED"/>
    <property type="match status" value="1"/>
</dbReference>
<reference evidence="2 3" key="1">
    <citation type="journal article" date="2019" name="Mol. Ecol. Resour.">
        <title>Improving Illumina assemblies with Hi-C and long reads: an example with the North African dromedary.</title>
        <authorList>
            <person name="Elbers J.P."/>
            <person name="Rogers M.F."/>
            <person name="Perelman P.L."/>
            <person name="Proskuryakova A.A."/>
            <person name="Serdyukova N.A."/>
            <person name="Johnson W.E."/>
            <person name="Horin P."/>
            <person name="Corander J."/>
            <person name="Murphy D."/>
            <person name="Burger P.A."/>
        </authorList>
    </citation>
    <scope>NUCLEOTIDE SEQUENCE [LARGE SCALE GENOMIC DNA]</scope>
    <source>
        <strain evidence="2">Drom800</strain>
        <tissue evidence="2">Blood</tissue>
    </source>
</reference>
<feature type="compositionally biased region" description="Basic and acidic residues" evidence="1">
    <location>
        <begin position="78"/>
        <end position="96"/>
    </location>
</feature>
<dbReference type="AlphaFoldDB" id="A0A5N4C367"/>